<evidence type="ECO:0000313" key="2">
    <source>
        <dbReference type="Proteomes" id="UP000230251"/>
    </source>
</evidence>
<dbReference type="GO" id="GO:0016884">
    <property type="term" value="F:carbon-nitrogen ligase activity, with glutamine as amido-N-donor"/>
    <property type="evidence" value="ECO:0007669"/>
    <property type="project" value="InterPro"/>
</dbReference>
<dbReference type="AlphaFoldDB" id="A0A2M8ENT4"/>
<name>A0A2M8ENT4_9BACT</name>
<dbReference type="Pfam" id="PF09424">
    <property type="entry name" value="YqeY"/>
    <property type="match status" value="1"/>
</dbReference>
<dbReference type="Proteomes" id="UP000230251">
    <property type="component" value="Unassembled WGS sequence"/>
</dbReference>
<dbReference type="InterPro" id="IPR042184">
    <property type="entry name" value="YqeY/Aim41_N"/>
</dbReference>
<proteinExistence type="predicted"/>
<dbReference type="InterPro" id="IPR003789">
    <property type="entry name" value="Asn/Gln_tRNA_amidoTrase-B-like"/>
</dbReference>
<reference evidence="2" key="1">
    <citation type="submission" date="2017-09" db="EMBL/GenBank/DDBJ databases">
        <title>Depth-based differentiation of microbial function through sediment-hosted aquifers and enrichment of novel symbionts in the deep terrestrial subsurface.</title>
        <authorList>
            <person name="Probst A.J."/>
            <person name="Ladd B."/>
            <person name="Jarett J.K."/>
            <person name="Geller-Mcgrath D.E."/>
            <person name="Sieber C.M.K."/>
            <person name="Emerson J.B."/>
            <person name="Anantharaman K."/>
            <person name="Thomas B.C."/>
            <person name="Malmstrom R."/>
            <person name="Stieglmeier M."/>
            <person name="Klingl A."/>
            <person name="Woyke T."/>
            <person name="Ryan C.M."/>
            <person name="Banfield J.F."/>
        </authorList>
    </citation>
    <scope>NUCLEOTIDE SEQUENCE [LARGE SCALE GENOMIC DNA]</scope>
</reference>
<evidence type="ECO:0008006" key="3">
    <source>
        <dbReference type="Google" id="ProtNLM"/>
    </source>
</evidence>
<dbReference type="Gene3D" id="1.10.10.410">
    <property type="match status" value="1"/>
</dbReference>
<protein>
    <recommendedName>
        <fullName evidence="3">Aspartyl-tRNA amidotransferase</fullName>
    </recommendedName>
</protein>
<organism evidence="1 2">
    <name type="scientific">Candidatus Uhrbacteria bacterium CG_4_9_14_0_2_um_filter_41_50</name>
    <dbReference type="NCBI Taxonomy" id="1975031"/>
    <lineage>
        <taxon>Bacteria</taxon>
        <taxon>Candidatus Uhriibacteriota</taxon>
    </lineage>
</organism>
<dbReference type="PANTHER" id="PTHR28055">
    <property type="entry name" value="ALTERED INHERITANCE OF MITOCHONDRIA PROTEIN 41, MITOCHONDRIAL"/>
    <property type="match status" value="1"/>
</dbReference>
<dbReference type="Gene3D" id="1.10.1510.10">
    <property type="entry name" value="Uncharacterised protein YqeY/AIM41 PF09424, N-terminal domain"/>
    <property type="match status" value="1"/>
</dbReference>
<dbReference type="SUPFAM" id="SSF89095">
    <property type="entry name" value="GatB/YqeY motif"/>
    <property type="match status" value="1"/>
</dbReference>
<evidence type="ECO:0000313" key="1">
    <source>
        <dbReference type="EMBL" id="PJC24405.1"/>
    </source>
</evidence>
<dbReference type="InterPro" id="IPR019004">
    <property type="entry name" value="YqeY/Aim41"/>
</dbReference>
<dbReference type="EMBL" id="PFSI01000045">
    <property type="protein sequence ID" value="PJC24405.1"/>
    <property type="molecule type" value="Genomic_DNA"/>
</dbReference>
<dbReference type="PANTHER" id="PTHR28055:SF1">
    <property type="entry name" value="ALTERED INHERITANCE OF MITOCHONDRIA PROTEIN 41, MITOCHONDRIAL"/>
    <property type="match status" value="1"/>
</dbReference>
<sequence length="148" mass="16610">MTLYQKIQDDMKTAMKEKNVETLSVLRLLWASLKNKAIDLKKELEDAEVISIIKSDAKKIEDALESFVAGERADLADKAKSELVILKKYLPAEMSDEDLESAVRKVLDELGQGNISGMGQAMGAVMEELRDQVDGKRVKVMIERLLKK</sequence>
<dbReference type="InterPro" id="IPR023168">
    <property type="entry name" value="GatB_Yqey_C_2"/>
</dbReference>
<gene>
    <name evidence="1" type="ORF">CO057_02970</name>
</gene>
<accession>A0A2M8ENT4</accession>
<comment type="caution">
    <text evidence="1">The sequence shown here is derived from an EMBL/GenBank/DDBJ whole genome shotgun (WGS) entry which is preliminary data.</text>
</comment>